<keyword evidence="6" id="KW-0460">Magnesium</keyword>
<dbReference type="GO" id="GO:0046872">
    <property type="term" value="F:metal ion binding"/>
    <property type="evidence" value="ECO:0007669"/>
    <property type="project" value="UniProtKB-KW"/>
</dbReference>
<feature type="binding site" evidence="6">
    <location>
        <position position="513"/>
    </location>
    <ligand>
        <name>ATP</name>
        <dbReference type="ChEBI" id="CHEBI:30616"/>
    </ligand>
</feature>
<organism evidence="10 11">
    <name type="scientific">Saezia sanguinis</name>
    <dbReference type="NCBI Taxonomy" id="1965230"/>
    <lineage>
        <taxon>Bacteria</taxon>
        <taxon>Pseudomonadati</taxon>
        <taxon>Pseudomonadota</taxon>
        <taxon>Betaproteobacteria</taxon>
        <taxon>Burkholderiales</taxon>
        <taxon>Saeziaceae</taxon>
        <taxon>Saezia</taxon>
    </lineage>
</organism>
<dbReference type="InterPro" id="IPR032387">
    <property type="entry name" value="ACAS_N"/>
</dbReference>
<dbReference type="InterPro" id="IPR000873">
    <property type="entry name" value="AMP-dep_synth/lig_dom"/>
</dbReference>
<feature type="modified residue" description="N6-acetyllysine" evidence="6">
    <location>
        <position position="627"/>
    </location>
</feature>
<comment type="caution">
    <text evidence="6">Lacks conserved residue(s) required for the propagation of feature annotation.</text>
</comment>
<accession>A0A433SHE1</accession>
<name>A0A433SHE1_9BURK</name>
<dbReference type="GO" id="GO:0019427">
    <property type="term" value="P:acetyl-CoA biosynthetic process from acetate"/>
    <property type="evidence" value="ECO:0007669"/>
    <property type="project" value="UniProtKB-UniRule"/>
</dbReference>
<comment type="caution">
    <text evidence="10">The sequence shown here is derived from an EMBL/GenBank/DDBJ whole genome shotgun (WGS) entry which is preliminary data.</text>
</comment>
<protein>
    <recommendedName>
        <fullName evidence="6">Acetyl-coenzyme A synthetase</fullName>
        <shortName evidence="6">AcCoA synthetase</shortName>
        <shortName evidence="6">Acs</shortName>
        <ecNumber evidence="6">6.2.1.1</ecNumber>
    </recommendedName>
    <alternativeName>
        <fullName evidence="6">Acetate--CoA ligase</fullName>
    </alternativeName>
    <alternativeName>
        <fullName evidence="6">Acyl-activating enzyme</fullName>
    </alternativeName>
</protein>
<dbReference type="NCBIfam" id="NF001208">
    <property type="entry name" value="PRK00174.1"/>
    <property type="match status" value="1"/>
</dbReference>
<evidence type="ECO:0000313" key="11">
    <source>
        <dbReference type="Proteomes" id="UP000286947"/>
    </source>
</evidence>
<dbReference type="Pfam" id="PF00501">
    <property type="entry name" value="AMP-binding"/>
    <property type="match status" value="1"/>
</dbReference>
<comment type="cofactor">
    <cofactor evidence="6">
        <name>Mg(2+)</name>
        <dbReference type="ChEBI" id="CHEBI:18420"/>
    </cofactor>
</comment>
<evidence type="ECO:0000256" key="4">
    <source>
        <dbReference type="ARBA" id="ARBA00022840"/>
    </source>
</evidence>
<dbReference type="Gene3D" id="3.40.50.12780">
    <property type="entry name" value="N-terminal domain of ligase-like"/>
    <property type="match status" value="1"/>
</dbReference>
<keyword evidence="11" id="KW-1185">Reference proteome</keyword>
<feature type="binding site" evidence="6">
    <location>
        <position position="540"/>
    </location>
    <ligand>
        <name>ATP</name>
        <dbReference type="ChEBI" id="CHEBI:30616"/>
    </ligand>
</feature>
<dbReference type="Pfam" id="PF13193">
    <property type="entry name" value="AMP-binding_C"/>
    <property type="match status" value="1"/>
</dbReference>
<dbReference type="PROSITE" id="PS00455">
    <property type="entry name" value="AMP_BINDING"/>
    <property type="match status" value="1"/>
</dbReference>
<keyword evidence="3 6" id="KW-0547">Nucleotide-binding</keyword>
<evidence type="ECO:0000256" key="5">
    <source>
        <dbReference type="ARBA" id="ARBA00022990"/>
    </source>
</evidence>
<reference evidence="10 11" key="1">
    <citation type="submission" date="2018-01" db="EMBL/GenBank/DDBJ databases">
        <title>Saezia sanguinis gen. nov., sp. nov., in the order Burkholderiales isolated from human blood.</title>
        <authorList>
            <person name="Medina-Pascual M.J."/>
            <person name="Valdezate S."/>
            <person name="Monzon S."/>
            <person name="Cuesta I."/>
            <person name="Carrasco G."/>
            <person name="Villalon P."/>
            <person name="Saez-Nieto J.A."/>
        </authorList>
    </citation>
    <scope>NUCLEOTIDE SEQUENCE [LARGE SCALE GENOMIC DNA]</scope>
    <source>
        <strain evidence="10 11">CNM695-12</strain>
    </source>
</reference>
<keyword evidence="4 6" id="KW-0067">ATP-binding</keyword>
<feature type="binding site" evidence="6">
    <location>
        <position position="318"/>
    </location>
    <ligand>
        <name>CoA</name>
        <dbReference type="ChEBI" id="CHEBI:57287"/>
    </ligand>
</feature>
<dbReference type="Gene3D" id="3.30.300.30">
    <property type="match status" value="1"/>
</dbReference>
<evidence type="ECO:0000259" key="7">
    <source>
        <dbReference type="Pfam" id="PF00501"/>
    </source>
</evidence>
<dbReference type="GO" id="GO:0005829">
    <property type="term" value="C:cytosol"/>
    <property type="evidence" value="ECO:0007669"/>
    <property type="project" value="TreeGrafter"/>
</dbReference>
<dbReference type="InterPro" id="IPR045851">
    <property type="entry name" value="AMP-bd_C_sf"/>
</dbReference>
<evidence type="ECO:0000256" key="3">
    <source>
        <dbReference type="ARBA" id="ARBA00022741"/>
    </source>
</evidence>
<dbReference type="Proteomes" id="UP000286947">
    <property type="component" value="Unassembled WGS sequence"/>
</dbReference>
<dbReference type="HAMAP" id="MF_01123">
    <property type="entry name" value="Ac_CoA_synth"/>
    <property type="match status" value="1"/>
</dbReference>
<feature type="domain" description="AMP-binding enzyme C-terminal" evidence="8">
    <location>
        <begin position="545"/>
        <end position="627"/>
    </location>
</feature>
<gene>
    <name evidence="10" type="primary">acs</name>
    <name evidence="6" type="synonym">acsA</name>
    <name evidence="10" type="ORF">CUZ56_00652</name>
</gene>
<dbReference type="AlphaFoldDB" id="A0A433SHE1"/>
<keyword evidence="2 6" id="KW-0436">Ligase</keyword>
<evidence type="ECO:0000256" key="2">
    <source>
        <dbReference type="ARBA" id="ARBA00022598"/>
    </source>
</evidence>
<keyword evidence="6" id="KW-0479">Metal-binding</keyword>
<feature type="domain" description="Acetyl-coenzyme A synthetase N-terminal" evidence="9">
    <location>
        <begin position="33"/>
        <end position="88"/>
    </location>
</feature>
<feature type="binding site" evidence="6">
    <location>
        <begin position="198"/>
        <end position="201"/>
    </location>
    <ligand>
        <name>CoA</name>
        <dbReference type="ChEBI" id="CHEBI:57287"/>
    </ligand>
</feature>
<dbReference type="Pfam" id="PF16177">
    <property type="entry name" value="ACAS_N"/>
    <property type="match status" value="1"/>
</dbReference>
<dbReference type="PANTHER" id="PTHR24095:SF14">
    <property type="entry name" value="ACETYL-COENZYME A SYNTHETASE 1"/>
    <property type="match status" value="1"/>
</dbReference>
<feature type="binding site" evidence="6">
    <location>
        <position position="537"/>
    </location>
    <ligand>
        <name>CoA</name>
        <dbReference type="ChEBI" id="CHEBI:57287"/>
    </ligand>
</feature>
<dbReference type="InterPro" id="IPR011904">
    <property type="entry name" value="Ac_CoA_lig"/>
</dbReference>
<dbReference type="GO" id="GO:0016208">
    <property type="term" value="F:AMP binding"/>
    <property type="evidence" value="ECO:0007669"/>
    <property type="project" value="InterPro"/>
</dbReference>
<feature type="binding site" evidence="6">
    <location>
        <position position="551"/>
    </location>
    <ligand>
        <name>Mg(2+)</name>
        <dbReference type="ChEBI" id="CHEBI:18420"/>
    </ligand>
</feature>
<evidence type="ECO:0000256" key="6">
    <source>
        <dbReference type="HAMAP-Rule" id="MF_01123"/>
    </source>
</evidence>
<evidence type="ECO:0000256" key="1">
    <source>
        <dbReference type="ARBA" id="ARBA00006432"/>
    </source>
</evidence>
<dbReference type="PANTHER" id="PTHR24095">
    <property type="entry name" value="ACETYL-COENZYME A SYNTHETASE"/>
    <property type="match status" value="1"/>
</dbReference>
<proteinExistence type="inferred from homology"/>
<dbReference type="NCBIfam" id="TIGR02188">
    <property type="entry name" value="Ac_CoA_lig_AcsA"/>
    <property type="match status" value="1"/>
</dbReference>
<evidence type="ECO:0000259" key="8">
    <source>
        <dbReference type="Pfam" id="PF13193"/>
    </source>
</evidence>
<keyword evidence="5 6" id="KW-0007">Acetylation</keyword>
<dbReference type="InterPro" id="IPR020845">
    <property type="entry name" value="AMP-binding_CS"/>
</dbReference>
<feature type="binding site" evidence="6">
    <location>
        <begin position="398"/>
        <end position="400"/>
    </location>
    <ligand>
        <name>ATP</name>
        <dbReference type="ChEBI" id="CHEBI:30616"/>
    </ligand>
</feature>
<evidence type="ECO:0000259" key="9">
    <source>
        <dbReference type="Pfam" id="PF16177"/>
    </source>
</evidence>
<sequence length="662" mass="73310">MNNSIESTLVEDRIFNPSKEVVAQARISGMPAYQELCKQANENPDEFWAKLAKEHLNWDKPFTRVLDESQAPFYKWFDDGMLNASANCLDRHLGTPTEKKVAIIFENDDGEVTKLTYRDLYEKVCQLANALSVSGIQKGDRVIIYMPMTVEGIVAMQACARIGATHSVVFGGFSARSLHERIQDAGAVAVMTTNFQRRGGKSLPLKSIVDDALDMGGCDSVKQVIVHQRTDDKTVMKEGRDVWLHDFLKGHAKESKPVPVEAEHPLFVLYTSGSTGKPKGVQHSTAGYLLWAKVTMLWTFDLKDEDVYWCTADIGWITGHSYVNYGPLCAGATQVVFEGIPTYPDASRFWQMIERHKVSIFYTAPTAIRSLIKSSDADQKLHPKNFDMSSLRILGSVGEPINPEAWMWFYEQVGGKRCPIMDTFWQTESGGHLITPLPGVTPLVPGSCTLPLPGIDAVIVDEIGDEMPNGEGGLLVIRRPWPSMIRTIWGDPERFKRSYFPSELGGKIYLAGDGAVRNKDNGYFRITGRIDDVLNVSGHRLGTMEIESALVARSDIVAEAAVVGRPDDVTGEAIVAFVVLKGEIPTGDAAQKLAQELRNWVGKEIGPIAKPKDIRFGENLPKTRSGKIMRRLLRGLARGETLAQDTSTLENPGILEQLSRNN</sequence>
<feature type="binding site" evidence="6">
    <location>
        <position position="557"/>
    </location>
    <ligand>
        <name>Mg(2+)</name>
        <dbReference type="ChEBI" id="CHEBI:18420"/>
    </ligand>
</feature>
<evidence type="ECO:0000313" key="10">
    <source>
        <dbReference type="EMBL" id="RUS68165.1"/>
    </source>
</evidence>
<feature type="domain" description="AMP-dependent synthetase/ligase" evidence="7">
    <location>
        <begin position="98"/>
        <end position="481"/>
    </location>
</feature>
<comment type="PTM">
    <text evidence="6">Acetylated. Deacetylation by the SIR2-homolog deacetylase activates the enzyme.</text>
</comment>
<dbReference type="OrthoDB" id="9766486at2"/>
<comment type="similarity">
    <text evidence="1 6">Belongs to the ATP-dependent AMP-binding enzyme family.</text>
</comment>
<comment type="catalytic activity">
    <reaction evidence="6">
        <text>acetate + ATP + CoA = acetyl-CoA + AMP + diphosphate</text>
        <dbReference type="Rhea" id="RHEA:23176"/>
        <dbReference type="ChEBI" id="CHEBI:30089"/>
        <dbReference type="ChEBI" id="CHEBI:30616"/>
        <dbReference type="ChEBI" id="CHEBI:33019"/>
        <dbReference type="ChEBI" id="CHEBI:57287"/>
        <dbReference type="ChEBI" id="CHEBI:57288"/>
        <dbReference type="ChEBI" id="CHEBI:456215"/>
        <dbReference type="EC" id="6.2.1.1"/>
    </reaction>
</comment>
<feature type="binding site" evidence="6">
    <location>
        <begin position="422"/>
        <end position="427"/>
    </location>
    <ligand>
        <name>ATP</name>
        <dbReference type="ChEBI" id="CHEBI:30616"/>
    </ligand>
</feature>
<dbReference type="CDD" id="cd05966">
    <property type="entry name" value="ACS"/>
    <property type="match status" value="1"/>
</dbReference>
<dbReference type="RefSeq" id="WP_126978099.1">
    <property type="nucleotide sequence ID" value="NZ_PQSP01000001.1"/>
</dbReference>
<dbReference type="FunFam" id="3.40.50.12780:FF:000001">
    <property type="entry name" value="Acetyl-coenzyme A synthetase"/>
    <property type="match status" value="1"/>
</dbReference>
<dbReference type="EC" id="6.2.1.1" evidence="6"/>
<dbReference type="EMBL" id="PQSP01000001">
    <property type="protein sequence ID" value="RUS68165.1"/>
    <property type="molecule type" value="Genomic_DNA"/>
</dbReference>
<comment type="function">
    <text evidence="6">Catalyzes the conversion of acetate into acetyl-CoA (AcCoA), an essential intermediate at the junction of anabolic and catabolic pathways. AcsA undergoes a two-step reaction. In the first half reaction, AcsA combines acetate with ATP to form acetyl-adenylate (AcAMP) intermediate. In the second half reaction, it can then transfer the acetyl group from AcAMP to the sulfhydryl group of CoA, forming the product AcCoA.</text>
</comment>
<dbReference type="InterPro" id="IPR042099">
    <property type="entry name" value="ANL_N_sf"/>
</dbReference>
<dbReference type="InterPro" id="IPR025110">
    <property type="entry name" value="AMP-bd_C"/>
</dbReference>
<dbReference type="GO" id="GO:0003987">
    <property type="term" value="F:acetate-CoA ligase activity"/>
    <property type="evidence" value="ECO:0007669"/>
    <property type="project" value="UniProtKB-UniRule"/>
</dbReference>
<dbReference type="SUPFAM" id="SSF56801">
    <property type="entry name" value="Acetyl-CoA synthetase-like"/>
    <property type="match status" value="1"/>
</dbReference>
<dbReference type="GO" id="GO:0005524">
    <property type="term" value="F:ATP binding"/>
    <property type="evidence" value="ECO:0007669"/>
    <property type="project" value="UniProtKB-KW"/>
</dbReference>
<feature type="binding site" evidence="6">
    <location>
        <position position="529"/>
    </location>
    <ligand>
        <name>ATP</name>
        <dbReference type="ChEBI" id="CHEBI:30616"/>
    </ligand>
</feature>